<keyword evidence="2" id="KW-1185">Reference proteome</keyword>
<proteinExistence type="predicted"/>
<dbReference type="Proteomes" id="UP000253472">
    <property type="component" value="Unassembled WGS sequence"/>
</dbReference>
<dbReference type="PANTHER" id="PTHR47791">
    <property type="entry name" value="MEIOTICALLY UP-REGULATED GENE 191 PROTEIN"/>
    <property type="match status" value="1"/>
</dbReference>
<dbReference type="EMBL" id="QLNQ01000028">
    <property type="protein sequence ID" value="RCK57344.1"/>
    <property type="molecule type" value="Genomic_DNA"/>
</dbReference>
<evidence type="ECO:0008006" key="3">
    <source>
        <dbReference type="Google" id="ProtNLM"/>
    </source>
</evidence>
<name>A0A367XUS7_9ASCO</name>
<dbReference type="Gene3D" id="1.50.10.20">
    <property type="match status" value="1"/>
</dbReference>
<dbReference type="SUPFAM" id="SSF48208">
    <property type="entry name" value="Six-hairpin glycosidases"/>
    <property type="match status" value="1"/>
</dbReference>
<reference evidence="1 2" key="1">
    <citation type="submission" date="2018-06" db="EMBL/GenBank/DDBJ databases">
        <title>Whole genome sequencing of Candida tropicalis (genome annotated by CSBL at Korea University).</title>
        <authorList>
            <person name="Ahn J."/>
        </authorList>
    </citation>
    <scope>NUCLEOTIDE SEQUENCE [LARGE SCALE GENOMIC DNA]</scope>
    <source>
        <strain evidence="1 2">ATCC 20962</strain>
    </source>
</reference>
<evidence type="ECO:0000313" key="1">
    <source>
        <dbReference type="EMBL" id="RCK57344.1"/>
    </source>
</evidence>
<dbReference type="Pfam" id="PF03663">
    <property type="entry name" value="Glyco_hydro_76"/>
    <property type="match status" value="1"/>
</dbReference>
<dbReference type="AlphaFoldDB" id="A0A367XUS7"/>
<dbReference type="STRING" id="5486.A0A367XUS7"/>
<dbReference type="InterPro" id="IPR005198">
    <property type="entry name" value="Glyco_hydro_76"/>
</dbReference>
<dbReference type="OrthoDB" id="9984024at2759"/>
<gene>
    <name evidence="1" type="ORF">Cantr_06286</name>
</gene>
<dbReference type="InterPro" id="IPR053169">
    <property type="entry name" value="MUG_Protein"/>
</dbReference>
<accession>A0A367XUS7</accession>
<evidence type="ECO:0000313" key="2">
    <source>
        <dbReference type="Proteomes" id="UP000253472"/>
    </source>
</evidence>
<dbReference type="PANTHER" id="PTHR47791:SF3">
    <property type="entry name" value="MEIOTICALLY UP-REGULATED GENE 191 PROTEIN"/>
    <property type="match status" value="1"/>
</dbReference>
<dbReference type="GO" id="GO:0005975">
    <property type="term" value="P:carbohydrate metabolic process"/>
    <property type="evidence" value="ECO:0007669"/>
    <property type="project" value="InterPro"/>
</dbReference>
<comment type="caution">
    <text evidence="1">The sequence shown here is derived from an EMBL/GenBank/DDBJ whole genome shotgun (WGS) entry which is preliminary data.</text>
</comment>
<sequence>MSFPPLENPNLEGYHITRAMWLEYYNPHEGTYIARKKCNGCYNENKFVVWAVAVASQAIVDAARIYPEFKPLIAPAIQTFQRYKNKTIKGYSAAENSGSDRDIYYDDDAQVASAIITAYEVTGDKRYLDQGRELVRFLMSGWNNNPNAKTKGGVHWHVSKNYLNACTTAEVAKACLQISQFLPQEAGVYIDFAAKCIDWQVQVLQDPGDKLIKDGVSDDSTEVNDVKWTYNVGATLSAAAHLYFITKDQKWKQIAEDLANAGINHGVFFYDRDFDDSRRYWRDPSYFNQLLIEGLADYLLYLGSEAPEDLAHRIHEEIKRHLIMFYEFMKDPKDGMYIQSFEPHNTYREVYDAKYHKVFGDGKGWGLKGEDKDDKGNPQKCLMGYGAAARVFFQGARVVPKIDPYQL</sequence>
<dbReference type="InterPro" id="IPR008928">
    <property type="entry name" value="6-hairpin_glycosidase_sf"/>
</dbReference>
<protein>
    <recommendedName>
        <fullName evidence="3">Meiotically up-regulated gene 157 protein</fullName>
    </recommendedName>
</protein>
<organism evidence="1 2">
    <name type="scientific">Candida viswanathii</name>
    <dbReference type="NCBI Taxonomy" id="5486"/>
    <lineage>
        <taxon>Eukaryota</taxon>
        <taxon>Fungi</taxon>
        <taxon>Dikarya</taxon>
        <taxon>Ascomycota</taxon>
        <taxon>Saccharomycotina</taxon>
        <taxon>Pichiomycetes</taxon>
        <taxon>Debaryomycetaceae</taxon>
        <taxon>Candida/Lodderomyces clade</taxon>
        <taxon>Candida</taxon>
    </lineage>
</organism>